<keyword evidence="3" id="KW-1185">Reference proteome</keyword>
<feature type="compositionally biased region" description="Acidic residues" evidence="1">
    <location>
        <begin position="36"/>
        <end position="54"/>
    </location>
</feature>
<proteinExistence type="predicted"/>
<protein>
    <submittedName>
        <fullName evidence="2">Uncharacterized protein</fullName>
    </submittedName>
</protein>
<name>A0A5B7FE23_PORTR</name>
<evidence type="ECO:0000313" key="3">
    <source>
        <dbReference type="Proteomes" id="UP000324222"/>
    </source>
</evidence>
<dbReference type="Proteomes" id="UP000324222">
    <property type="component" value="Unassembled WGS sequence"/>
</dbReference>
<feature type="compositionally biased region" description="Low complexity" evidence="1">
    <location>
        <begin position="82"/>
        <end position="98"/>
    </location>
</feature>
<dbReference type="EMBL" id="VSRR010005889">
    <property type="protein sequence ID" value="MPC43566.1"/>
    <property type="molecule type" value="Genomic_DNA"/>
</dbReference>
<sequence>MNRSKHLEHGTRRRGGEGLGRGRGGDQVQRLFEEKQQEEEEEKEEEEEEEEEKEEVTGNIFVFENKVEGHFFVPSYALHPTSSSSSSSSSSSCFSSSSYFTWPSSAA</sequence>
<organism evidence="2 3">
    <name type="scientific">Portunus trituberculatus</name>
    <name type="common">Swimming crab</name>
    <name type="synonym">Neptunus trituberculatus</name>
    <dbReference type="NCBI Taxonomy" id="210409"/>
    <lineage>
        <taxon>Eukaryota</taxon>
        <taxon>Metazoa</taxon>
        <taxon>Ecdysozoa</taxon>
        <taxon>Arthropoda</taxon>
        <taxon>Crustacea</taxon>
        <taxon>Multicrustacea</taxon>
        <taxon>Malacostraca</taxon>
        <taxon>Eumalacostraca</taxon>
        <taxon>Eucarida</taxon>
        <taxon>Decapoda</taxon>
        <taxon>Pleocyemata</taxon>
        <taxon>Brachyura</taxon>
        <taxon>Eubrachyura</taxon>
        <taxon>Portunoidea</taxon>
        <taxon>Portunidae</taxon>
        <taxon>Portuninae</taxon>
        <taxon>Portunus</taxon>
    </lineage>
</organism>
<comment type="caution">
    <text evidence="2">The sequence shown here is derived from an EMBL/GenBank/DDBJ whole genome shotgun (WGS) entry which is preliminary data.</text>
</comment>
<reference evidence="2 3" key="1">
    <citation type="submission" date="2019-05" db="EMBL/GenBank/DDBJ databases">
        <title>Another draft genome of Portunus trituberculatus and its Hox gene families provides insights of decapod evolution.</title>
        <authorList>
            <person name="Jeong J.-H."/>
            <person name="Song I."/>
            <person name="Kim S."/>
            <person name="Choi T."/>
            <person name="Kim D."/>
            <person name="Ryu S."/>
            <person name="Kim W."/>
        </authorList>
    </citation>
    <scope>NUCLEOTIDE SEQUENCE [LARGE SCALE GENOMIC DNA]</scope>
    <source>
        <tissue evidence="2">Muscle</tissue>
    </source>
</reference>
<evidence type="ECO:0000313" key="2">
    <source>
        <dbReference type="EMBL" id="MPC43566.1"/>
    </source>
</evidence>
<feature type="region of interest" description="Disordered" evidence="1">
    <location>
        <begin position="76"/>
        <end position="107"/>
    </location>
</feature>
<feature type="region of interest" description="Disordered" evidence="1">
    <location>
        <begin position="1"/>
        <end position="59"/>
    </location>
</feature>
<evidence type="ECO:0000256" key="1">
    <source>
        <dbReference type="SAM" id="MobiDB-lite"/>
    </source>
</evidence>
<dbReference type="AlphaFoldDB" id="A0A5B7FE23"/>
<accession>A0A5B7FE23</accession>
<gene>
    <name evidence="2" type="ORF">E2C01_037216</name>
</gene>
<feature type="compositionally biased region" description="Basic and acidic residues" evidence="1">
    <location>
        <begin position="1"/>
        <end position="16"/>
    </location>
</feature>